<evidence type="ECO:0000313" key="3">
    <source>
        <dbReference type="Proteomes" id="UP001066276"/>
    </source>
</evidence>
<proteinExistence type="predicted"/>
<keyword evidence="3" id="KW-1185">Reference proteome</keyword>
<feature type="region of interest" description="Disordered" evidence="1">
    <location>
        <begin position="50"/>
        <end position="71"/>
    </location>
</feature>
<organism evidence="2 3">
    <name type="scientific">Pleurodeles waltl</name>
    <name type="common">Iberian ribbed newt</name>
    <dbReference type="NCBI Taxonomy" id="8319"/>
    <lineage>
        <taxon>Eukaryota</taxon>
        <taxon>Metazoa</taxon>
        <taxon>Chordata</taxon>
        <taxon>Craniata</taxon>
        <taxon>Vertebrata</taxon>
        <taxon>Euteleostomi</taxon>
        <taxon>Amphibia</taxon>
        <taxon>Batrachia</taxon>
        <taxon>Caudata</taxon>
        <taxon>Salamandroidea</taxon>
        <taxon>Salamandridae</taxon>
        <taxon>Pleurodelinae</taxon>
        <taxon>Pleurodeles</taxon>
    </lineage>
</organism>
<dbReference type="EMBL" id="JANPWB010000013">
    <property type="protein sequence ID" value="KAJ1108408.1"/>
    <property type="molecule type" value="Genomic_DNA"/>
</dbReference>
<sequence length="71" mass="8015">MDMRQTASGRSEDRESRPAQSRAQGSGVVLIRFLLFSSLCHHAQWSYTAGNIPQRRRRMASHDVGSGEKRV</sequence>
<gene>
    <name evidence="2" type="ORF">NDU88_005784</name>
</gene>
<evidence type="ECO:0000256" key="1">
    <source>
        <dbReference type="SAM" id="MobiDB-lite"/>
    </source>
</evidence>
<dbReference type="Proteomes" id="UP001066276">
    <property type="component" value="Chromosome 9"/>
</dbReference>
<dbReference type="AlphaFoldDB" id="A0AAV7N276"/>
<protein>
    <submittedName>
        <fullName evidence="2">Uncharacterized protein</fullName>
    </submittedName>
</protein>
<feature type="region of interest" description="Disordered" evidence="1">
    <location>
        <begin position="1"/>
        <end position="24"/>
    </location>
</feature>
<reference evidence="2" key="1">
    <citation type="journal article" date="2022" name="bioRxiv">
        <title>Sequencing and chromosome-scale assembly of the giantPleurodeles waltlgenome.</title>
        <authorList>
            <person name="Brown T."/>
            <person name="Elewa A."/>
            <person name="Iarovenko S."/>
            <person name="Subramanian E."/>
            <person name="Araus A.J."/>
            <person name="Petzold A."/>
            <person name="Susuki M."/>
            <person name="Suzuki K.-i.T."/>
            <person name="Hayashi T."/>
            <person name="Toyoda A."/>
            <person name="Oliveira C."/>
            <person name="Osipova E."/>
            <person name="Leigh N.D."/>
            <person name="Simon A."/>
            <person name="Yun M.H."/>
        </authorList>
    </citation>
    <scope>NUCLEOTIDE SEQUENCE</scope>
    <source>
        <strain evidence="2">20211129_DDA</strain>
        <tissue evidence="2">Liver</tissue>
    </source>
</reference>
<comment type="caution">
    <text evidence="2">The sequence shown here is derived from an EMBL/GenBank/DDBJ whole genome shotgun (WGS) entry which is preliminary data.</text>
</comment>
<name>A0AAV7N276_PLEWA</name>
<evidence type="ECO:0000313" key="2">
    <source>
        <dbReference type="EMBL" id="KAJ1108408.1"/>
    </source>
</evidence>
<accession>A0AAV7N276</accession>